<name>A0ABP1RFP1_9HEXA</name>
<organism evidence="3 4">
    <name type="scientific">Orchesella dallaii</name>
    <dbReference type="NCBI Taxonomy" id="48710"/>
    <lineage>
        <taxon>Eukaryota</taxon>
        <taxon>Metazoa</taxon>
        <taxon>Ecdysozoa</taxon>
        <taxon>Arthropoda</taxon>
        <taxon>Hexapoda</taxon>
        <taxon>Collembola</taxon>
        <taxon>Entomobryomorpha</taxon>
        <taxon>Entomobryoidea</taxon>
        <taxon>Orchesellidae</taxon>
        <taxon>Orchesellinae</taxon>
        <taxon>Orchesella</taxon>
    </lineage>
</organism>
<feature type="region of interest" description="Disordered" evidence="2">
    <location>
        <begin position="238"/>
        <end position="257"/>
    </location>
</feature>
<reference evidence="3 4" key="1">
    <citation type="submission" date="2024-08" db="EMBL/GenBank/DDBJ databases">
        <authorList>
            <person name="Cucini C."/>
            <person name="Frati F."/>
        </authorList>
    </citation>
    <scope>NUCLEOTIDE SEQUENCE [LARGE SCALE GENOMIC DNA]</scope>
</reference>
<proteinExistence type="predicted"/>
<keyword evidence="4" id="KW-1185">Reference proteome</keyword>
<feature type="coiled-coil region" evidence="1">
    <location>
        <begin position="123"/>
        <end position="150"/>
    </location>
</feature>
<accession>A0ABP1RFP1</accession>
<gene>
    <name evidence="3" type="ORF">ODALV1_LOCUS20485</name>
</gene>
<evidence type="ECO:0000256" key="1">
    <source>
        <dbReference type="SAM" id="Coils"/>
    </source>
</evidence>
<feature type="compositionally biased region" description="Basic and acidic residues" evidence="2">
    <location>
        <begin position="238"/>
        <end position="250"/>
    </location>
</feature>
<sequence length="292" mass="32621">MSLKDVCNQNGSLPTTTTFLPILDDLLSPDFRPVTYPPVITPLQTPTTNINPVHTDVKINGVVDRKTVKLVSQPHTINTINNNTAAIQKQHAAAKIQKWWKSKKSVHFNGDYSHERAKHAIRHSRAEEHIRHLECEINRLKSSLSAERKLRSLQFEAIKTLWSQIQKLSTENGGTTSIMSQSLPNGLPGSNVPPNPIAIPQPVHCECASEIEDLKQKIESEVGELRNLVTQLLDCQGKERERANQTKRPDSLNLNGGKGVEVVHKEEELQGYADNIATLVIQDGKKHINDNE</sequence>
<keyword evidence="1" id="KW-0175">Coiled coil</keyword>
<dbReference type="EMBL" id="CAXLJM020000068">
    <property type="protein sequence ID" value="CAL8124147.1"/>
    <property type="molecule type" value="Genomic_DNA"/>
</dbReference>
<comment type="caution">
    <text evidence="3">The sequence shown here is derived from an EMBL/GenBank/DDBJ whole genome shotgun (WGS) entry which is preliminary data.</text>
</comment>
<protein>
    <recommendedName>
        <fullName evidence="5">Centrosomal protein of 97 kDa</fullName>
    </recommendedName>
</protein>
<evidence type="ECO:0000313" key="3">
    <source>
        <dbReference type="EMBL" id="CAL8124147.1"/>
    </source>
</evidence>
<dbReference type="Proteomes" id="UP001642540">
    <property type="component" value="Unassembled WGS sequence"/>
</dbReference>
<evidence type="ECO:0000256" key="2">
    <source>
        <dbReference type="SAM" id="MobiDB-lite"/>
    </source>
</evidence>
<evidence type="ECO:0008006" key="5">
    <source>
        <dbReference type="Google" id="ProtNLM"/>
    </source>
</evidence>
<evidence type="ECO:0000313" key="4">
    <source>
        <dbReference type="Proteomes" id="UP001642540"/>
    </source>
</evidence>